<feature type="chain" id="PRO_5022732990" evidence="3">
    <location>
        <begin position="25"/>
        <end position="107"/>
    </location>
</feature>
<evidence type="ECO:0000256" key="1">
    <source>
        <dbReference type="ARBA" id="ARBA00022460"/>
    </source>
</evidence>
<protein>
    <submittedName>
        <fullName evidence="4">Pro-resilin</fullName>
    </submittedName>
</protein>
<organism evidence="4 5">
    <name type="scientific">Portunus trituberculatus</name>
    <name type="common">Swimming crab</name>
    <name type="synonym">Neptunus trituberculatus</name>
    <dbReference type="NCBI Taxonomy" id="210409"/>
    <lineage>
        <taxon>Eukaryota</taxon>
        <taxon>Metazoa</taxon>
        <taxon>Ecdysozoa</taxon>
        <taxon>Arthropoda</taxon>
        <taxon>Crustacea</taxon>
        <taxon>Multicrustacea</taxon>
        <taxon>Malacostraca</taxon>
        <taxon>Eumalacostraca</taxon>
        <taxon>Eucarida</taxon>
        <taxon>Decapoda</taxon>
        <taxon>Pleocyemata</taxon>
        <taxon>Brachyura</taxon>
        <taxon>Eubrachyura</taxon>
        <taxon>Portunoidea</taxon>
        <taxon>Portunidae</taxon>
        <taxon>Portuninae</taxon>
        <taxon>Portunus</taxon>
    </lineage>
</organism>
<gene>
    <name evidence="4" type="primary">resilin_0</name>
    <name evidence="4" type="ORF">E2C01_043835</name>
</gene>
<evidence type="ECO:0000256" key="3">
    <source>
        <dbReference type="SAM" id="SignalP"/>
    </source>
</evidence>
<keyword evidence="5" id="KW-1185">Reference proteome</keyword>
<proteinExistence type="predicted"/>
<dbReference type="PANTHER" id="PTHR12236">
    <property type="entry name" value="STRUCTURAL CONTITUENT OF CUTICLE"/>
    <property type="match status" value="1"/>
</dbReference>
<keyword evidence="3" id="KW-0732">Signal</keyword>
<reference evidence="4 5" key="1">
    <citation type="submission" date="2019-05" db="EMBL/GenBank/DDBJ databases">
        <title>Another draft genome of Portunus trituberculatus and its Hox gene families provides insights of decapod evolution.</title>
        <authorList>
            <person name="Jeong J.-H."/>
            <person name="Song I."/>
            <person name="Kim S."/>
            <person name="Choi T."/>
            <person name="Kim D."/>
            <person name="Ryu S."/>
            <person name="Kim W."/>
        </authorList>
    </citation>
    <scope>NUCLEOTIDE SEQUENCE [LARGE SCALE GENOMIC DNA]</scope>
    <source>
        <tissue evidence="4">Muscle</tissue>
    </source>
</reference>
<dbReference type="InterPro" id="IPR000618">
    <property type="entry name" value="Insect_cuticle"/>
</dbReference>
<dbReference type="GO" id="GO:0042302">
    <property type="term" value="F:structural constituent of cuticle"/>
    <property type="evidence" value="ECO:0007669"/>
    <property type="project" value="UniProtKB-UniRule"/>
</dbReference>
<evidence type="ECO:0000313" key="4">
    <source>
        <dbReference type="EMBL" id="MPC50016.1"/>
    </source>
</evidence>
<dbReference type="AlphaFoldDB" id="A0A5B7FWR1"/>
<evidence type="ECO:0000313" key="5">
    <source>
        <dbReference type="Proteomes" id="UP000324222"/>
    </source>
</evidence>
<dbReference type="PROSITE" id="PS51155">
    <property type="entry name" value="CHIT_BIND_RR_2"/>
    <property type="match status" value="1"/>
</dbReference>
<name>A0A5B7FWR1_PORTR</name>
<sequence length="107" mass="11934">MKSVILPVFQVLLLLAALTAAAIAAPQHLGNDYEYAPAEYNFAYSVDAADPYNNPVRFGHQEGREGAYTSGTYYVLLADSRLMTVNYYADETGFHPTYTFEGQAQYY</sequence>
<comment type="caution">
    <text evidence="4">The sequence shown here is derived from an EMBL/GenBank/DDBJ whole genome shotgun (WGS) entry which is preliminary data.</text>
</comment>
<dbReference type="OrthoDB" id="6425109at2759"/>
<feature type="signal peptide" evidence="3">
    <location>
        <begin position="1"/>
        <end position="24"/>
    </location>
</feature>
<accession>A0A5B7FWR1</accession>
<evidence type="ECO:0000256" key="2">
    <source>
        <dbReference type="PROSITE-ProRule" id="PRU00497"/>
    </source>
</evidence>
<dbReference type="EMBL" id="VSRR010009232">
    <property type="protein sequence ID" value="MPC50016.1"/>
    <property type="molecule type" value="Genomic_DNA"/>
</dbReference>
<dbReference type="Proteomes" id="UP000324222">
    <property type="component" value="Unassembled WGS sequence"/>
</dbReference>
<dbReference type="InterPro" id="IPR051217">
    <property type="entry name" value="Insect_Cuticle_Struc_Prot"/>
</dbReference>
<keyword evidence="1 2" id="KW-0193">Cuticle</keyword>
<dbReference type="PANTHER" id="PTHR12236:SF79">
    <property type="entry name" value="CUTICULAR PROTEIN 50CB-RELATED"/>
    <property type="match status" value="1"/>
</dbReference>
<dbReference type="Pfam" id="PF00379">
    <property type="entry name" value="Chitin_bind_4"/>
    <property type="match status" value="1"/>
</dbReference>
<dbReference type="GO" id="GO:0005615">
    <property type="term" value="C:extracellular space"/>
    <property type="evidence" value="ECO:0007669"/>
    <property type="project" value="TreeGrafter"/>
</dbReference>
<dbReference type="GO" id="GO:0031012">
    <property type="term" value="C:extracellular matrix"/>
    <property type="evidence" value="ECO:0007669"/>
    <property type="project" value="TreeGrafter"/>
</dbReference>